<evidence type="ECO:0000259" key="3">
    <source>
        <dbReference type="PROSITE" id="PS50057"/>
    </source>
</evidence>
<dbReference type="InterPro" id="IPR001478">
    <property type="entry name" value="PDZ"/>
</dbReference>
<reference evidence="6" key="1">
    <citation type="submission" date="2019-08" db="EMBL/GenBank/DDBJ databases">
        <title>The improved chromosome-level genome for the pearl oyster Pinctada fucata martensii using PacBio sequencing and Hi-C.</title>
        <authorList>
            <person name="Zheng Z."/>
        </authorList>
    </citation>
    <scope>NUCLEOTIDE SEQUENCE</scope>
    <source>
        <strain evidence="6">ZZ-2019</strain>
        <tissue evidence="6">Adductor muscle</tissue>
    </source>
</reference>
<feature type="domain" description="FERM" evidence="3">
    <location>
        <begin position="200"/>
        <end position="517"/>
    </location>
</feature>
<dbReference type="SMART" id="SM00295">
    <property type="entry name" value="B41"/>
    <property type="match status" value="1"/>
</dbReference>
<evidence type="ECO:0000256" key="1">
    <source>
        <dbReference type="SAM" id="MobiDB-lite"/>
    </source>
</evidence>
<dbReference type="PROSITE" id="PS50200">
    <property type="entry name" value="RA"/>
    <property type="match status" value="1"/>
</dbReference>
<dbReference type="SUPFAM" id="SSF47031">
    <property type="entry name" value="Second domain of FERM"/>
    <property type="match status" value="1"/>
</dbReference>
<dbReference type="InterPro" id="IPR001202">
    <property type="entry name" value="WW_dom"/>
</dbReference>
<dbReference type="Gene3D" id="2.20.70.10">
    <property type="match status" value="1"/>
</dbReference>
<dbReference type="Proteomes" id="UP001186944">
    <property type="component" value="Unassembled WGS sequence"/>
</dbReference>
<dbReference type="SMART" id="SM00228">
    <property type="entry name" value="PDZ"/>
    <property type="match status" value="1"/>
</dbReference>
<feature type="compositionally biased region" description="Polar residues" evidence="1">
    <location>
        <begin position="1031"/>
        <end position="1049"/>
    </location>
</feature>
<dbReference type="Gene3D" id="2.30.42.10">
    <property type="match status" value="1"/>
</dbReference>
<feature type="region of interest" description="Disordered" evidence="1">
    <location>
        <begin position="1207"/>
        <end position="1420"/>
    </location>
</feature>
<feature type="region of interest" description="Disordered" evidence="1">
    <location>
        <begin position="907"/>
        <end position="935"/>
    </location>
</feature>
<dbReference type="SUPFAM" id="SSF50729">
    <property type="entry name" value="PH domain-like"/>
    <property type="match status" value="1"/>
</dbReference>
<keyword evidence="7" id="KW-1185">Reference proteome</keyword>
<dbReference type="Pfam" id="PF00373">
    <property type="entry name" value="FERM_M"/>
    <property type="match status" value="1"/>
</dbReference>
<dbReference type="Gene3D" id="2.30.29.30">
    <property type="entry name" value="Pleckstrin-homology domain (PH domain)/Phosphotyrosine-binding domain (PTB)"/>
    <property type="match status" value="1"/>
</dbReference>
<dbReference type="InterPro" id="IPR000159">
    <property type="entry name" value="RA_dom"/>
</dbReference>
<feature type="domain" description="WW" evidence="2">
    <location>
        <begin position="20"/>
        <end position="54"/>
    </location>
</feature>
<dbReference type="Gene3D" id="3.10.20.90">
    <property type="entry name" value="Phosphatidylinositol 3-kinase Catalytic Subunit, Chain A, domain 1"/>
    <property type="match status" value="1"/>
</dbReference>
<feature type="non-terminal residue" evidence="6">
    <location>
        <position position="1"/>
    </location>
</feature>
<dbReference type="InterPro" id="IPR000299">
    <property type="entry name" value="FERM_domain"/>
</dbReference>
<dbReference type="Gene3D" id="1.20.80.10">
    <property type="match status" value="1"/>
</dbReference>
<feature type="compositionally biased region" description="Low complexity" evidence="1">
    <location>
        <begin position="1003"/>
        <end position="1025"/>
    </location>
</feature>
<evidence type="ECO:0008006" key="8">
    <source>
        <dbReference type="Google" id="ProtNLM"/>
    </source>
</evidence>
<feature type="compositionally biased region" description="Basic and acidic residues" evidence="1">
    <location>
        <begin position="1385"/>
        <end position="1411"/>
    </location>
</feature>
<evidence type="ECO:0000313" key="6">
    <source>
        <dbReference type="EMBL" id="KAK3099480.1"/>
    </source>
</evidence>
<dbReference type="InterPro" id="IPR019748">
    <property type="entry name" value="FERM_central"/>
</dbReference>
<feature type="compositionally biased region" description="Basic and acidic residues" evidence="1">
    <location>
        <begin position="670"/>
        <end position="681"/>
    </location>
</feature>
<dbReference type="SMART" id="SM00456">
    <property type="entry name" value="WW"/>
    <property type="match status" value="1"/>
</dbReference>
<sequence>HESQRSSWLPPTENWDPGPMALPYGWECGVDKKNNRPYFINHIERFTSQDDPRDDPDYVEPPKPREIELTRDPQKGFGFVAGSEKPVVVRFVTDGGPSVDRLLPGDQIIKINGEDVKKAPREYVIDLVRSCKQAITLTVCQPYSDNSTKKSSLLTAAKKARLKNNPNRVRFAENVTVTMVNGAPLQSPSTHESYVPFMPNVLKVFLENGQTKSFKYDNKTTVKDVVQSLVEKLNIHCVKHFNLVLQNTKSSQPGRMTLLQEQETLAEIAARPGARHFRCLFRVMYVPYDPYDLLKEDPVAFEYFYMQCCNDIVQERFPELKGDTIFKLAALHIQQHAISNNNSSKVNLKAIQKDCGLEKFLPESILENMKIKDVRKMLTHQLKVNQNLTPPGQKNLSSLQAKLHYMKIVSELKTFGSRVFMVTMLDKKAEAMVLVGPKSGIGLITNIKQYTISVMAEFDQITSVKVTKEKDNMQKVEIIVDKNDGDEATLNFGLLKDDAMNFVGMIEGYYKIFVDADKILVEKPASKQSADPDVPPYLGKHRVIVAPWSYPEDIVSTVIQSPLESEEEEVLENERIVNLCAGPPSYDGNSGEYIARIKHDLGIKSDIEGEKDDDSVETITSLTNLHTDEKSVNDVAPPQKSIIVIGSPKMTSDSVNKIPSKRSGNSDLDGIDRKAPHRENGEIVTNDYTERETEKYMEDFKEVIVNKFEELSDTDSGVESERKIPLEDLAPGSKGHDPESDDSDSWGTPSNSPAKGRKFGNIPSFGVEFYSESFGLHSPDQLPRTESDFEVIASSFGLLSPEKIPPEVEEGILDPRMFSERRLYIDPDIIDLTLMPPPPPHDPPMLNASPSWHPEVQHTSSLPTAPAASHDNGASAHHPPFDRSASVGDNPDFFDSDIDELIAKLTIPPPPGDNVDTFDSSIPLSQTWSGPLNNDDINSGLDDSLTSLTDLDKTVDDIFASLIIPPPPGEASEELETVPIVPPVSAVSETNSVRRHEHRRSSSVDLSLLKTTSDTSSDSKSKNSSIEVDRTQNIGDTSNTDEVKSSTSGSKKRDSKTEFDTPASVSEKLSNLLQMIPNFSNVDEGIKIFRRTSSLRLNKASSLELAPVPCDLKDAAQKTGPFRAKAASFDNILDTKSEDKENIEHKRKEEESKVGSKYSRHLRRTNSFDFTQHNLVKEDPEVKQVTESFSALKSKLQSYRDFLLKKSNSTKKERNTERTSYGDSDTEQSKSPLKRSNSFTFSFLKRRSSSSDSDETSDRSKISESLQALKSRKEKKSSSQKKKQSGESADKEKRTPALLNTLATTRTFRPPSSSSTQKVGGKKSGPMRALSNVLSSSEGNLLDDSPKRERAPISNGPIKPVHAETKTDTNTDESPKRRSSITSGEETRDRSFTSKDDISLTNSEKSKKKENPFGTVNNMWRPISMSKSSSIRKDDTEESYRVYNNFDALRDISAGKAPPVREVKVPVITKKTKSAPLPSESVQKKNGSISGVSFAVLKDKIHESHSDCVKEILQKEYKVDSFASATKDSDRLLAELKHTMETLKDSRIDRQSSQFGMCKDELTNQVMVFVKDAKLLVSNATQTKEKMASNLNGSMHTLARIFLHSQATMIMMEATHQAQHLGFEVIKLTNAFKSTINAAQAAVGKPLGDPHMKYLMRQATNLAQLISSLLKSLKTLQQK</sequence>
<feature type="domain" description="Ras-associating" evidence="5">
    <location>
        <begin position="201"/>
        <end position="299"/>
    </location>
</feature>
<dbReference type="InterPro" id="IPR014352">
    <property type="entry name" value="FERM/acyl-CoA-bd_prot_sf"/>
</dbReference>
<feature type="region of interest" description="Disordered" evidence="1">
    <location>
        <begin position="840"/>
        <end position="893"/>
    </location>
</feature>
<dbReference type="CDD" id="cd00201">
    <property type="entry name" value="WW"/>
    <property type="match status" value="1"/>
</dbReference>
<dbReference type="SUPFAM" id="SSF54236">
    <property type="entry name" value="Ubiquitin-like"/>
    <property type="match status" value="1"/>
</dbReference>
<dbReference type="InterPro" id="IPR011993">
    <property type="entry name" value="PH-like_dom_sf"/>
</dbReference>
<feature type="region of interest" description="Disordered" evidence="1">
    <location>
        <begin position="1137"/>
        <end position="1159"/>
    </location>
</feature>
<dbReference type="GO" id="GO:0007165">
    <property type="term" value="P:signal transduction"/>
    <property type="evidence" value="ECO:0007669"/>
    <property type="project" value="InterPro"/>
</dbReference>
<feature type="domain" description="PDZ" evidence="4">
    <location>
        <begin position="66"/>
        <end position="143"/>
    </location>
</feature>
<feature type="compositionally biased region" description="Polar residues" evidence="1">
    <location>
        <begin position="917"/>
        <end position="935"/>
    </location>
</feature>
<feature type="region of interest" description="Disordered" evidence="1">
    <location>
        <begin position="712"/>
        <end position="758"/>
    </location>
</feature>
<accession>A0AA88YDN6</accession>
<dbReference type="Pfam" id="PF00595">
    <property type="entry name" value="PDZ"/>
    <property type="match status" value="1"/>
</dbReference>
<dbReference type="Gene3D" id="1.20.1420.10">
    <property type="entry name" value="Talin, central domain"/>
    <property type="match status" value="1"/>
</dbReference>
<protein>
    <recommendedName>
        <fullName evidence="8">FERM and PDZ domain-containing protein 4</fullName>
    </recommendedName>
</protein>
<dbReference type="PANTHER" id="PTHR46221:SF3">
    <property type="entry name" value="FERM AND PDZ DOMAIN-CONTAINING PROTEIN 4"/>
    <property type="match status" value="1"/>
</dbReference>
<evidence type="ECO:0000259" key="2">
    <source>
        <dbReference type="PROSITE" id="PS50020"/>
    </source>
</evidence>
<feature type="compositionally biased region" description="Low complexity" evidence="1">
    <location>
        <begin position="1304"/>
        <end position="1316"/>
    </location>
</feature>
<dbReference type="PROSITE" id="PS50057">
    <property type="entry name" value="FERM_3"/>
    <property type="match status" value="1"/>
</dbReference>
<gene>
    <name evidence="6" type="ORF">FSP39_005085</name>
</gene>
<feature type="compositionally biased region" description="Polar residues" evidence="1">
    <location>
        <begin position="1218"/>
        <end position="1237"/>
    </location>
</feature>
<feature type="compositionally biased region" description="Basic and acidic residues" evidence="1">
    <location>
        <begin position="1361"/>
        <end position="1376"/>
    </location>
</feature>
<dbReference type="InterPro" id="IPR029071">
    <property type="entry name" value="Ubiquitin-like_domsf"/>
</dbReference>
<dbReference type="PANTHER" id="PTHR46221">
    <property type="entry name" value="FERM AND PDZ DOMAIN-CONTAINING PROTEIN FAMILY MEMBER"/>
    <property type="match status" value="1"/>
</dbReference>
<feature type="region of interest" description="Disordered" evidence="1">
    <location>
        <begin position="650"/>
        <end position="683"/>
    </location>
</feature>
<dbReference type="EMBL" id="VSWD01000006">
    <property type="protein sequence ID" value="KAK3099480.1"/>
    <property type="molecule type" value="Genomic_DNA"/>
</dbReference>
<dbReference type="Pfam" id="PF21989">
    <property type="entry name" value="RA_2"/>
    <property type="match status" value="1"/>
</dbReference>
<evidence type="ECO:0000259" key="4">
    <source>
        <dbReference type="PROSITE" id="PS50106"/>
    </source>
</evidence>
<dbReference type="InterPro" id="IPR019749">
    <property type="entry name" value="Band_41_domain"/>
</dbReference>
<feature type="compositionally biased region" description="Basic residues" evidence="1">
    <location>
        <begin position="1270"/>
        <end position="1283"/>
    </location>
</feature>
<evidence type="ECO:0000313" key="7">
    <source>
        <dbReference type="Proteomes" id="UP001186944"/>
    </source>
</evidence>
<dbReference type="CDD" id="cd06769">
    <property type="entry name" value="PDZ_FRMPD1_3_4-like"/>
    <property type="match status" value="1"/>
</dbReference>
<dbReference type="PROSITE" id="PS50106">
    <property type="entry name" value="PDZ"/>
    <property type="match status" value="1"/>
</dbReference>
<dbReference type="InterPro" id="IPR035963">
    <property type="entry name" value="FERM_2"/>
</dbReference>
<feature type="compositionally biased region" description="Polar residues" evidence="1">
    <location>
        <begin position="650"/>
        <end position="666"/>
    </location>
</feature>
<dbReference type="PROSITE" id="PS50020">
    <property type="entry name" value="WW_DOMAIN_2"/>
    <property type="match status" value="1"/>
</dbReference>
<dbReference type="CDD" id="cd14473">
    <property type="entry name" value="FERM_B-lobe"/>
    <property type="match status" value="1"/>
</dbReference>
<dbReference type="CDD" id="cd17088">
    <property type="entry name" value="FERM_F1_FRMPD1_like"/>
    <property type="match status" value="1"/>
</dbReference>
<feature type="compositionally biased region" description="Basic and acidic residues" evidence="1">
    <location>
        <begin position="1284"/>
        <end position="1295"/>
    </location>
</feature>
<feature type="compositionally biased region" description="Basic and acidic residues" evidence="1">
    <location>
        <begin position="1137"/>
        <end position="1154"/>
    </location>
</feature>
<name>A0AA88YDN6_PINIB</name>
<evidence type="ECO:0000259" key="5">
    <source>
        <dbReference type="PROSITE" id="PS50200"/>
    </source>
</evidence>
<proteinExistence type="predicted"/>
<dbReference type="SUPFAM" id="SSF50156">
    <property type="entry name" value="PDZ domain-like"/>
    <property type="match status" value="1"/>
</dbReference>
<dbReference type="InterPro" id="IPR036034">
    <property type="entry name" value="PDZ_sf"/>
</dbReference>
<dbReference type="FunFam" id="2.30.42.10:FF:000053">
    <property type="entry name" value="FERM and PDZ domain-containing protein 4"/>
    <property type="match status" value="1"/>
</dbReference>
<comment type="caution">
    <text evidence="6">The sequence shown here is derived from an EMBL/GenBank/DDBJ whole genome shotgun (WGS) entry which is preliminary data.</text>
</comment>
<feature type="region of interest" description="Disordered" evidence="1">
    <location>
        <begin position="988"/>
        <end position="1064"/>
    </location>
</feature>
<organism evidence="6 7">
    <name type="scientific">Pinctada imbricata</name>
    <name type="common">Atlantic pearl-oyster</name>
    <name type="synonym">Pinctada martensii</name>
    <dbReference type="NCBI Taxonomy" id="66713"/>
    <lineage>
        <taxon>Eukaryota</taxon>
        <taxon>Metazoa</taxon>
        <taxon>Spiralia</taxon>
        <taxon>Lophotrochozoa</taxon>
        <taxon>Mollusca</taxon>
        <taxon>Bivalvia</taxon>
        <taxon>Autobranchia</taxon>
        <taxon>Pteriomorphia</taxon>
        <taxon>Pterioida</taxon>
        <taxon>Pterioidea</taxon>
        <taxon>Pteriidae</taxon>
        <taxon>Pinctada</taxon>
    </lineage>
</organism>